<feature type="domain" description="Tyrosine specific protein phosphatases" evidence="2">
    <location>
        <begin position="113"/>
        <end position="174"/>
    </location>
</feature>
<sequence length="239" mass="25800">MSRRRVLDLDGLLNARDLGGLPAGGGRTRWGAVVRAEHPAGLTEAGWEGLWQHGVRTIIDLTSPDEDETDRAPRPADLTTVRIPLDDMSDTGFWDRWGGAFSCTPLYYEPFLDRYPRLVAEVVGAVVHAEPGGVLVHCGGGRERTGLVTLVLLASLGVDAQDIAEDYAISHLRRAELCAAAGLGDDTPKIRNFLAEHGATERGLLDEVVNGRDFAEYLRRSGLGDDGPAALRERLVAPA</sequence>
<dbReference type="InterPro" id="IPR029021">
    <property type="entry name" value="Prot-tyrosine_phosphatase-like"/>
</dbReference>
<comment type="similarity">
    <text evidence="1">Belongs to the protein-tyrosine phosphatase family.</text>
</comment>
<dbReference type="InterPro" id="IPR026893">
    <property type="entry name" value="Tyr/Ser_Pase_IphP-type"/>
</dbReference>
<dbReference type="InterPro" id="IPR016130">
    <property type="entry name" value="Tyr_Pase_AS"/>
</dbReference>
<dbReference type="InterPro" id="IPR000387">
    <property type="entry name" value="Tyr_Pase_dom"/>
</dbReference>
<dbReference type="PROSITE" id="PS50056">
    <property type="entry name" value="TYR_PHOSPHATASE_2"/>
    <property type="match status" value="1"/>
</dbReference>
<dbReference type="RefSeq" id="WP_132618815.1">
    <property type="nucleotide sequence ID" value="NZ_SMKV01000002.1"/>
</dbReference>
<protein>
    <submittedName>
        <fullName evidence="3">Tyrosine-protein phosphatase</fullName>
    </submittedName>
</protein>
<proteinExistence type="inferred from homology"/>
<organism evidence="3 4">
    <name type="scientific">Saccharopolyspora aridisoli</name>
    <dbReference type="NCBI Taxonomy" id="2530385"/>
    <lineage>
        <taxon>Bacteria</taxon>
        <taxon>Bacillati</taxon>
        <taxon>Actinomycetota</taxon>
        <taxon>Actinomycetes</taxon>
        <taxon>Pseudonocardiales</taxon>
        <taxon>Pseudonocardiaceae</taxon>
        <taxon>Saccharopolyspora</taxon>
    </lineage>
</organism>
<reference evidence="3 4" key="1">
    <citation type="submission" date="2019-03" db="EMBL/GenBank/DDBJ databases">
        <title>Draft genome sequences of novel Actinobacteria.</title>
        <authorList>
            <person name="Sahin N."/>
            <person name="Ay H."/>
            <person name="Saygin H."/>
        </authorList>
    </citation>
    <scope>NUCLEOTIDE SEQUENCE [LARGE SCALE GENOMIC DNA]</scope>
    <source>
        <strain evidence="3 4">16K404</strain>
    </source>
</reference>
<name>A0A4R4UVR3_9PSEU</name>
<comment type="caution">
    <text evidence="3">The sequence shown here is derived from an EMBL/GenBank/DDBJ whole genome shotgun (WGS) entry which is preliminary data.</text>
</comment>
<keyword evidence="4" id="KW-1185">Reference proteome</keyword>
<dbReference type="SUPFAM" id="SSF52799">
    <property type="entry name" value="(Phosphotyrosine protein) phosphatases II"/>
    <property type="match status" value="1"/>
</dbReference>
<evidence type="ECO:0000313" key="4">
    <source>
        <dbReference type="Proteomes" id="UP000294744"/>
    </source>
</evidence>
<evidence type="ECO:0000259" key="2">
    <source>
        <dbReference type="PROSITE" id="PS50056"/>
    </source>
</evidence>
<evidence type="ECO:0000256" key="1">
    <source>
        <dbReference type="ARBA" id="ARBA00009580"/>
    </source>
</evidence>
<dbReference type="AlphaFoldDB" id="A0A4R4UVR3"/>
<gene>
    <name evidence="3" type="ORF">E1161_01695</name>
</gene>
<dbReference type="Proteomes" id="UP000294744">
    <property type="component" value="Unassembled WGS sequence"/>
</dbReference>
<dbReference type="PROSITE" id="PS00383">
    <property type="entry name" value="TYR_PHOSPHATASE_1"/>
    <property type="match status" value="1"/>
</dbReference>
<dbReference type="Pfam" id="PF13350">
    <property type="entry name" value="Y_phosphatase3"/>
    <property type="match status" value="1"/>
</dbReference>
<dbReference type="PANTHER" id="PTHR31126">
    <property type="entry name" value="TYROSINE-PROTEIN PHOSPHATASE"/>
    <property type="match status" value="1"/>
</dbReference>
<dbReference type="PANTHER" id="PTHR31126:SF1">
    <property type="entry name" value="TYROSINE SPECIFIC PROTEIN PHOSPHATASES DOMAIN-CONTAINING PROTEIN"/>
    <property type="match status" value="1"/>
</dbReference>
<accession>A0A4R4UVR3</accession>
<dbReference type="OrthoDB" id="1188001at2"/>
<dbReference type="EMBL" id="SMKV01000002">
    <property type="protein sequence ID" value="TDC96230.1"/>
    <property type="molecule type" value="Genomic_DNA"/>
</dbReference>
<dbReference type="Gene3D" id="3.90.190.10">
    <property type="entry name" value="Protein tyrosine phosphatase superfamily"/>
    <property type="match status" value="1"/>
</dbReference>
<dbReference type="GO" id="GO:0004721">
    <property type="term" value="F:phosphoprotein phosphatase activity"/>
    <property type="evidence" value="ECO:0007669"/>
    <property type="project" value="InterPro"/>
</dbReference>
<evidence type="ECO:0000313" key="3">
    <source>
        <dbReference type="EMBL" id="TDC96230.1"/>
    </source>
</evidence>